<feature type="transmembrane region" description="Helical" evidence="1">
    <location>
        <begin position="6"/>
        <end position="26"/>
    </location>
</feature>
<organism evidence="2 3">
    <name type="scientific">Halalkalibacter alkalisediminis</name>
    <dbReference type="NCBI Taxonomy" id="935616"/>
    <lineage>
        <taxon>Bacteria</taxon>
        <taxon>Bacillati</taxon>
        <taxon>Bacillota</taxon>
        <taxon>Bacilli</taxon>
        <taxon>Bacillales</taxon>
        <taxon>Bacillaceae</taxon>
        <taxon>Halalkalibacter</taxon>
    </lineage>
</organism>
<dbReference type="EMBL" id="JBHLTR010000015">
    <property type="protein sequence ID" value="MFC0559629.1"/>
    <property type="molecule type" value="Genomic_DNA"/>
</dbReference>
<keyword evidence="1" id="KW-0472">Membrane</keyword>
<dbReference type="Proteomes" id="UP001589833">
    <property type="component" value="Unassembled WGS sequence"/>
</dbReference>
<gene>
    <name evidence="2" type="ORF">ACFFH4_11290</name>
</gene>
<evidence type="ECO:0000256" key="1">
    <source>
        <dbReference type="SAM" id="Phobius"/>
    </source>
</evidence>
<sequence>MIPALLVKIALIIIVIRSAYVCIHMLNKRLSSNLLNLLYHASIFIIALSFLI</sequence>
<dbReference type="RefSeq" id="WP_273847727.1">
    <property type="nucleotide sequence ID" value="NZ_JAQQWT010000032.1"/>
</dbReference>
<keyword evidence="1" id="KW-1133">Transmembrane helix</keyword>
<keyword evidence="1" id="KW-0812">Transmembrane</keyword>
<feature type="transmembrane region" description="Helical" evidence="1">
    <location>
        <begin position="33"/>
        <end position="51"/>
    </location>
</feature>
<proteinExistence type="predicted"/>
<keyword evidence="3" id="KW-1185">Reference proteome</keyword>
<name>A0ABV6NG15_9BACI</name>
<accession>A0ABV6NG15</accession>
<evidence type="ECO:0000313" key="2">
    <source>
        <dbReference type="EMBL" id="MFC0559629.1"/>
    </source>
</evidence>
<evidence type="ECO:0000313" key="3">
    <source>
        <dbReference type="Proteomes" id="UP001589833"/>
    </source>
</evidence>
<comment type="caution">
    <text evidence="2">The sequence shown here is derived from an EMBL/GenBank/DDBJ whole genome shotgun (WGS) entry which is preliminary data.</text>
</comment>
<protein>
    <submittedName>
        <fullName evidence="2">Uncharacterized protein</fullName>
    </submittedName>
</protein>
<reference evidence="2 3" key="1">
    <citation type="submission" date="2024-09" db="EMBL/GenBank/DDBJ databases">
        <authorList>
            <person name="Sun Q."/>
            <person name="Mori K."/>
        </authorList>
    </citation>
    <scope>NUCLEOTIDE SEQUENCE [LARGE SCALE GENOMIC DNA]</scope>
    <source>
        <strain evidence="2 3">NCAIM B.02301</strain>
    </source>
</reference>